<dbReference type="EMBL" id="LAZR01012270">
    <property type="protein sequence ID" value="KKM27707.1"/>
    <property type="molecule type" value="Genomic_DNA"/>
</dbReference>
<accession>A0A0F9IJJ1</accession>
<gene>
    <name evidence="1" type="ORF">LCGC14_1571970</name>
</gene>
<evidence type="ECO:0000313" key="1">
    <source>
        <dbReference type="EMBL" id="KKM27707.1"/>
    </source>
</evidence>
<name>A0A0F9IJJ1_9ZZZZ</name>
<organism evidence="1">
    <name type="scientific">marine sediment metagenome</name>
    <dbReference type="NCBI Taxonomy" id="412755"/>
    <lineage>
        <taxon>unclassified sequences</taxon>
        <taxon>metagenomes</taxon>
        <taxon>ecological metagenomes</taxon>
    </lineage>
</organism>
<proteinExistence type="predicted"/>
<reference evidence="1" key="1">
    <citation type="journal article" date="2015" name="Nature">
        <title>Complex archaea that bridge the gap between prokaryotes and eukaryotes.</title>
        <authorList>
            <person name="Spang A."/>
            <person name="Saw J.H."/>
            <person name="Jorgensen S.L."/>
            <person name="Zaremba-Niedzwiedzka K."/>
            <person name="Martijn J."/>
            <person name="Lind A.E."/>
            <person name="van Eijk R."/>
            <person name="Schleper C."/>
            <person name="Guy L."/>
            <person name="Ettema T.J."/>
        </authorList>
    </citation>
    <scope>NUCLEOTIDE SEQUENCE</scope>
</reference>
<comment type="caution">
    <text evidence="1">The sequence shown here is derived from an EMBL/GenBank/DDBJ whole genome shotgun (WGS) entry which is preliminary data.</text>
</comment>
<protein>
    <submittedName>
        <fullName evidence="1">Uncharacterized protein</fullName>
    </submittedName>
</protein>
<sequence>MENDRVQFNIRWSRERKTAWDKLAKEFHTTPSHLMRLVGEEFLACHLSDKELGELDMAEYIGIAQRGLLVQALETGRRTLVRQMAQAEGAAKTPTRASKRQRK</sequence>
<dbReference type="AlphaFoldDB" id="A0A0F9IJJ1"/>